<keyword evidence="3" id="KW-1185">Reference proteome</keyword>
<dbReference type="InterPro" id="IPR010982">
    <property type="entry name" value="Lambda_DNA-bd_dom_sf"/>
</dbReference>
<dbReference type="OrthoDB" id="5360811at2"/>
<evidence type="ECO:0000259" key="1">
    <source>
        <dbReference type="PROSITE" id="PS50943"/>
    </source>
</evidence>
<comment type="caution">
    <text evidence="2">The sequence shown here is derived from an EMBL/GenBank/DDBJ whole genome shotgun (WGS) entry which is preliminary data.</text>
</comment>
<protein>
    <submittedName>
        <fullName evidence="2">Helix-turn-helix transcriptional regulator</fullName>
    </submittedName>
</protein>
<dbReference type="Gene3D" id="1.10.260.40">
    <property type="entry name" value="lambda repressor-like DNA-binding domains"/>
    <property type="match status" value="1"/>
</dbReference>
<dbReference type="SUPFAM" id="SSF47413">
    <property type="entry name" value="lambda repressor-like DNA-binding domains"/>
    <property type="match status" value="1"/>
</dbReference>
<reference evidence="2 3" key="1">
    <citation type="submission" date="2019-04" db="EMBL/GenBank/DDBJ databases">
        <title>Sulfurimonas crateris sp. nov. a facultative anaerobic sulfur-oxidizing chemolithautotrophic bacterium isolated from a terrestrial mud vulcano.</title>
        <authorList>
            <person name="Ratnikova N.M."/>
            <person name="Slobodkin A.I."/>
            <person name="Merkel A.Y."/>
            <person name="Novikov A."/>
            <person name="Bonch-Osmolovskaya E.A."/>
            <person name="Slobodkina G.B."/>
        </authorList>
    </citation>
    <scope>NUCLEOTIDE SEQUENCE [LARGE SCALE GENOMIC DNA]</scope>
    <source>
        <strain evidence="2 3">SN118</strain>
    </source>
</reference>
<dbReference type="SMART" id="SM00530">
    <property type="entry name" value="HTH_XRE"/>
    <property type="match status" value="1"/>
</dbReference>
<dbReference type="AlphaFoldDB" id="A0A4U2Z2F2"/>
<gene>
    <name evidence="2" type="ORF">FCU45_11305</name>
</gene>
<dbReference type="Proteomes" id="UP000309561">
    <property type="component" value="Unassembled WGS sequence"/>
</dbReference>
<dbReference type="EMBL" id="SZPX01000009">
    <property type="protein sequence ID" value="TKI68316.1"/>
    <property type="molecule type" value="Genomic_DNA"/>
</dbReference>
<dbReference type="CDD" id="cd00093">
    <property type="entry name" value="HTH_XRE"/>
    <property type="match status" value="1"/>
</dbReference>
<dbReference type="GO" id="GO:0003677">
    <property type="term" value="F:DNA binding"/>
    <property type="evidence" value="ECO:0007669"/>
    <property type="project" value="InterPro"/>
</dbReference>
<dbReference type="PROSITE" id="PS50943">
    <property type="entry name" value="HTH_CROC1"/>
    <property type="match status" value="1"/>
</dbReference>
<sequence>MELLKKDFSKKLHIKIGENVKNIRKEKGVSQLKLAYAIGYKSVSPISSAEVYYNNIHFNLENLAKIAYVLDVDICEFFKNLELE</sequence>
<proteinExistence type="predicted"/>
<evidence type="ECO:0000313" key="3">
    <source>
        <dbReference type="Proteomes" id="UP000309561"/>
    </source>
</evidence>
<accession>A0A4U2Z2F2</accession>
<dbReference type="InterPro" id="IPR001387">
    <property type="entry name" value="Cro/C1-type_HTH"/>
</dbReference>
<organism evidence="2 3">
    <name type="scientific">Sulfurimonas crateris</name>
    <dbReference type="NCBI Taxonomy" id="2574727"/>
    <lineage>
        <taxon>Bacteria</taxon>
        <taxon>Pseudomonadati</taxon>
        <taxon>Campylobacterota</taxon>
        <taxon>Epsilonproteobacteria</taxon>
        <taxon>Campylobacterales</taxon>
        <taxon>Sulfurimonadaceae</taxon>
        <taxon>Sulfurimonas</taxon>
    </lineage>
</organism>
<feature type="domain" description="HTH cro/C1-type" evidence="1">
    <location>
        <begin position="20"/>
        <end position="77"/>
    </location>
</feature>
<name>A0A4U2Z2F2_9BACT</name>
<evidence type="ECO:0000313" key="2">
    <source>
        <dbReference type="EMBL" id="TKI68316.1"/>
    </source>
</evidence>